<reference evidence="9 10" key="1">
    <citation type="journal article" date="2018" name="Sci. Rep.">
        <title>Genome sequence of the cauliflower mushroom Sparassis crispa (Hanabiratake) and its association with beneficial usage.</title>
        <authorList>
            <person name="Kiyama R."/>
            <person name="Furutani Y."/>
            <person name="Kawaguchi K."/>
            <person name="Nakanishi T."/>
        </authorList>
    </citation>
    <scope>NUCLEOTIDE SEQUENCE [LARGE SCALE GENOMIC DNA]</scope>
</reference>
<evidence type="ECO:0000313" key="9">
    <source>
        <dbReference type="EMBL" id="GBE81199.1"/>
    </source>
</evidence>
<comment type="similarity">
    <text evidence="2">Belongs to the tellurite-resistance/dicarboxylate transporter (TDT) family.</text>
</comment>
<feature type="transmembrane region" description="Helical" evidence="8">
    <location>
        <begin position="21"/>
        <end position="40"/>
    </location>
</feature>
<evidence type="ECO:0000313" key="10">
    <source>
        <dbReference type="Proteomes" id="UP000287166"/>
    </source>
</evidence>
<comment type="subcellular location">
    <subcellularLocation>
        <location evidence="1">Cell membrane</location>
        <topology evidence="1">Multi-pass membrane protein</topology>
    </subcellularLocation>
</comment>
<evidence type="ECO:0000256" key="1">
    <source>
        <dbReference type="ARBA" id="ARBA00004651"/>
    </source>
</evidence>
<evidence type="ECO:0000256" key="7">
    <source>
        <dbReference type="ARBA" id="ARBA00023136"/>
    </source>
</evidence>
<keyword evidence="4" id="KW-1003">Cell membrane</keyword>
<dbReference type="InterPro" id="IPR004695">
    <property type="entry name" value="SLAC1/Mae1/Ssu1/TehA"/>
</dbReference>
<keyword evidence="3" id="KW-0813">Transport</keyword>
<dbReference type="GO" id="GO:0000319">
    <property type="term" value="F:sulfite transmembrane transporter activity"/>
    <property type="evidence" value="ECO:0007669"/>
    <property type="project" value="TreeGrafter"/>
</dbReference>
<dbReference type="FunCoup" id="A0A401GGA6">
    <property type="interactions" value="55"/>
</dbReference>
<feature type="transmembrane region" description="Helical" evidence="8">
    <location>
        <begin position="349"/>
        <end position="369"/>
    </location>
</feature>
<keyword evidence="5 8" id="KW-0812">Transmembrane</keyword>
<sequence length="404" mass="44474">MQTPLILPYVQWKSWRERIRNFTPAWHAVIMGTGVVSALLHNFPYGSDREPLRVAAASFFLLNLVLFVFVCACTVARYFVFPQTWPLMLAHPSQSLFLGCFPMGVTTLINAGLNLHQDWGFGGNGFLYFLWGCWWLDSAISYLTAFGMLYVMSVRQEHSTTNMAAVWLLPFVTLVVASSTGGLLANALRSHSTTLALLTVGIDFVMVSTGLSFALMIITVYLLRLILHGIPDRSLILSAFIIIGPLGQGGYSLLVNGQSLSELLPLHNFGNFPEAPLAGQILFASCFCGAYVLWSMGVAWILVACSSVFYVVQRGAVPFSLGYWGLVFPNGVFALLSVELGVILNSPFFHAFGTLWSVVAFALWLFIFLRSVPSFIDGSMFLAPCLKNNTIAMISVDEESKVID</sequence>
<dbReference type="AlphaFoldDB" id="A0A401GGA6"/>
<dbReference type="Gene3D" id="1.50.10.150">
    <property type="entry name" value="Voltage-dependent anion channel"/>
    <property type="match status" value="1"/>
</dbReference>
<feature type="transmembrane region" description="Helical" evidence="8">
    <location>
        <begin position="128"/>
        <end position="152"/>
    </location>
</feature>
<dbReference type="InParanoid" id="A0A401GGA6"/>
<organism evidence="9 10">
    <name type="scientific">Sparassis crispa</name>
    <dbReference type="NCBI Taxonomy" id="139825"/>
    <lineage>
        <taxon>Eukaryota</taxon>
        <taxon>Fungi</taxon>
        <taxon>Dikarya</taxon>
        <taxon>Basidiomycota</taxon>
        <taxon>Agaricomycotina</taxon>
        <taxon>Agaricomycetes</taxon>
        <taxon>Polyporales</taxon>
        <taxon>Sparassidaceae</taxon>
        <taxon>Sparassis</taxon>
    </lineage>
</organism>
<dbReference type="Pfam" id="PF03595">
    <property type="entry name" value="SLAC1"/>
    <property type="match status" value="1"/>
</dbReference>
<dbReference type="CDD" id="cd09318">
    <property type="entry name" value="TDT_SSU1"/>
    <property type="match status" value="1"/>
</dbReference>
<feature type="transmembrane region" description="Helical" evidence="8">
    <location>
        <begin position="52"/>
        <end position="75"/>
    </location>
</feature>
<dbReference type="EMBL" id="BFAD01000003">
    <property type="protein sequence ID" value="GBE81199.1"/>
    <property type="molecule type" value="Genomic_DNA"/>
</dbReference>
<dbReference type="InterPro" id="IPR051629">
    <property type="entry name" value="Sulfite_efflux_TDT"/>
</dbReference>
<proteinExistence type="inferred from homology"/>
<comment type="caution">
    <text evidence="9">The sequence shown here is derived from an EMBL/GenBank/DDBJ whole genome shotgun (WGS) entry which is preliminary data.</text>
</comment>
<evidence type="ECO:0000256" key="4">
    <source>
        <dbReference type="ARBA" id="ARBA00022475"/>
    </source>
</evidence>
<evidence type="ECO:0000256" key="5">
    <source>
        <dbReference type="ARBA" id="ARBA00022692"/>
    </source>
</evidence>
<accession>A0A401GGA6</accession>
<dbReference type="GO" id="GO:0005886">
    <property type="term" value="C:plasma membrane"/>
    <property type="evidence" value="ECO:0007669"/>
    <property type="project" value="UniProtKB-SubCell"/>
</dbReference>
<feature type="transmembrane region" description="Helical" evidence="8">
    <location>
        <begin position="281"/>
        <end position="311"/>
    </location>
</feature>
<gene>
    <name evidence="9" type="ORF">SCP_0309260</name>
</gene>
<dbReference type="PANTHER" id="PTHR31686:SF1">
    <property type="entry name" value="SULFITE EFFLUX PUMP SSU1"/>
    <property type="match status" value="1"/>
</dbReference>
<dbReference type="Proteomes" id="UP000287166">
    <property type="component" value="Unassembled WGS sequence"/>
</dbReference>
<evidence type="ECO:0000256" key="6">
    <source>
        <dbReference type="ARBA" id="ARBA00022989"/>
    </source>
</evidence>
<protein>
    <submittedName>
        <fullName evidence="9">Sulfite efflux pump SSU1</fullName>
    </submittedName>
</protein>
<keyword evidence="7 8" id="KW-0472">Membrane</keyword>
<dbReference type="OrthoDB" id="1099at2759"/>
<dbReference type="PANTHER" id="PTHR31686">
    <property type="match status" value="1"/>
</dbReference>
<evidence type="ECO:0000256" key="3">
    <source>
        <dbReference type="ARBA" id="ARBA00022448"/>
    </source>
</evidence>
<feature type="transmembrane region" description="Helical" evidence="8">
    <location>
        <begin position="197"/>
        <end position="223"/>
    </location>
</feature>
<keyword evidence="10" id="KW-1185">Reference proteome</keyword>
<keyword evidence="6 8" id="KW-1133">Transmembrane helix</keyword>
<evidence type="ECO:0000256" key="8">
    <source>
        <dbReference type="SAM" id="Phobius"/>
    </source>
</evidence>
<feature type="transmembrane region" description="Helical" evidence="8">
    <location>
        <begin position="96"/>
        <end position="116"/>
    </location>
</feature>
<feature type="transmembrane region" description="Helical" evidence="8">
    <location>
        <begin position="323"/>
        <end position="343"/>
    </location>
</feature>
<name>A0A401GGA6_9APHY</name>
<feature type="transmembrane region" description="Helical" evidence="8">
    <location>
        <begin position="164"/>
        <end position="185"/>
    </location>
</feature>
<dbReference type="InterPro" id="IPR038665">
    <property type="entry name" value="Voltage-dep_anion_channel_sf"/>
</dbReference>
<dbReference type="STRING" id="139825.A0A401GGA6"/>
<dbReference type="RefSeq" id="XP_027612112.1">
    <property type="nucleotide sequence ID" value="XM_027756311.1"/>
</dbReference>
<feature type="transmembrane region" description="Helical" evidence="8">
    <location>
        <begin position="235"/>
        <end position="254"/>
    </location>
</feature>
<evidence type="ECO:0000256" key="2">
    <source>
        <dbReference type="ARBA" id="ARBA00008566"/>
    </source>
</evidence>
<dbReference type="GeneID" id="38778116"/>